<name>A0A0V1BUT9_TRISP</name>
<dbReference type="Proteomes" id="UP000054776">
    <property type="component" value="Unassembled WGS sequence"/>
</dbReference>
<evidence type="ECO:0000313" key="2">
    <source>
        <dbReference type="Proteomes" id="UP000054776"/>
    </source>
</evidence>
<protein>
    <submittedName>
        <fullName evidence="1">Uncharacterized protein</fullName>
    </submittedName>
</protein>
<dbReference type="OrthoDB" id="5989194at2759"/>
<accession>A0A0V1BUT9</accession>
<sequence>MLTRRFANVDNSINIADVYSWLHKKIRLFIHKRKDLSDGTKLTYLCGYLTGDVLGSINSLSSSNANY</sequence>
<evidence type="ECO:0000313" key="1">
    <source>
        <dbReference type="EMBL" id="KRY40615.1"/>
    </source>
</evidence>
<comment type="caution">
    <text evidence="1">The sequence shown here is derived from an EMBL/GenBank/DDBJ whole genome shotgun (WGS) entry which is preliminary data.</text>
</comment>
<gene>
    <name evidence="1" type="ORF">T01_11958</name>
</gene>
<organism evidence="1 2">
    <name type="scientific">Trichinella spiralis</name>
    <name type="common">Trichina worm</name>
    <dbReference type="NCBI Taxonomy" id="6334"/>
    <lineage>
        <taxon>Eukaryota</taxon>
        <taxon>Metazoa</taxon>
        <taxon>Ecdysozoa</taxon>
        <taxon>Nematoda</taxon>
        <taxon>Enoplea</taxon>
        <taxon>Dorylaimia</taxon>
        <taxon>Trichinellida</taxon>
        <taxon>Trichinellidae</taxon>
        <taxon>Trichinella</taxon>
    </lineage>
</organism>
<dbReference type="AlphaFoldDB" id="A0A0V1BUT9"/>
<keyword evidence="2" id="KW-1185">Reference proteome</keyword>
<reference evidence="1 2" key="1">
    <citation type="submission" date="2015-01" db="EMBL/GenBank/DDBJ databases">
        <title>Evolution of Trichinella species and genotypes.</title>
        <authorList>
            <person name="Korhonen P.K."/>
            <person name="Edoardo P."/>
            <person name="Giuseppe L.R."/>
            <person name="Gasser R.B."/>
        </authorList>
    </citation>
    <scope>NUCLEOTIDE SEQUENCE [LARGE SCALE GENOMIC DNA]</scope>
    <source>
        <strain evidence="1">ISS3</strain>
    </source>
</reference>
<proteinExistence type="predicted"/>
<dbReference type="InParanoid" id="A0A0V1BUT9"/>
<dbReference type="EMBL" id="JYDH01000012">
    <property type="protein sequence ID" value="KRY40615.1"/>
    <property type="molecule type" value="Genomic_DNA"/>
</dbReference>